<keyword evidence="2" id="KW-0378">Hydrolase</keyword>
<dbReference type="PANTHER" id="PTHR11845">
    <property type="entry name" value="5'-DEOXYNUCLEOTIDASE HDDC2"/>
    <property type="match status" value="1"/>
</dbReference>
<dbReference type="Gene3D" id="1.10.3210.10">
    <property type="entry name" value="Hypothetical protein af1432"/>
    <property type="match status" value="1"/>
</dbReference>
<evidence type="ECO:0000313" key="5">
    <source>
        <dbReference type="Proteomes" id="UP000007880"/>
    </source>
</evidence>
<dbReference type="Proteomes" id="UP000007880">
    <property type="component" value="Chromosome"/>
</dbReference>
<dbReference type="GO" id="GO:0046872">
    <property type="term" value="F:metal ion binding"/>
    <property type="evidence" value="ECO:0007669"/>
    <property type="project" value="UniProtKB-KW"/>
</dbReference>
<dbReference type="HOGENOM" id="CLU_039453_5_1_0"/>
<dbReference type="Pfam" id="PF13023">
    <property type="entry name" value="HD_3"/>
    <property type="match status" value="1"/>
</dbReference>
<dbReference type="InterPro" id="IPR039356">
    <property type="entry name" value="YfbR/HDDC2"/>
</dbReference>
<keyword evidence="1" id="KW-0479">Metal-binding</keyword>
<dbReference type="OrthoDB" id="9796032at2"/>
<dbReference type="STRING" id="926550.CLDAP_28620"/>
<evidence type="ECO:0000313" key="4">
    <source>
        <dbReference type="EMBL" id="BAM00902.1"/>
    </source>
</evidence>
<sequence length="203" mass="23299">MIIDEMTEKRLAAQLTFLLEVDRLKRVLRRTAIVGGERRENSAEHSWHLAVMAMILAEHANEPIDLLHTIKLVLVHDIVEIDAGDTFAYDEQANLDKEERERAAADRIFSLLPDDQRDELRSLWEEFDARQTPEARFANALDRLMPSLQNYVNNGGTWREPGVDQEAVFARLHPIREGSQTLWNYVEAMLKNAIAQGLIRKTG</sequence>
<dbReference type="PATRIC" id="fig|926550.5.peg.3105"/>
<dbReference type="GO" id="GO:0005737">
    <property type="term" value="C:cytoplasm"/>
    <property type="evidence" value="ECO:0007669"/>
    <property type="project" value="TreeGrafter"/>
</dbReference>
<dbReference type="KEGG" id="cap:CLDAP_28620"/>
<dbReference type="EMBL" id="AP012337">
    <property type="protein sequence ID" value="BAM00902.1"/>
    <property type="molecule type" value="Genomic_DNA"/>
</dbReference>
<reference evidence="4 5" key="1">
    <citation type="submission" date="2012-02" db="EMBL/GenBank/DDBJ databases">
        <title>Complete genome sequence of Caldilinea aerophila DSM 14535 (= NBRC 102666).</title>
        <authorList>
            <person name="Oguchi A."/>
            <person name="Hosoyama A."/>
            <person name="Sekine M."/>
            <person name="Fukai R."/>
            <person name="Kato Y."/>
            <person name="Nakamura S."/>
            <person name="Hanada S."/>
            <person name="Yamazaki S."/>
            <person name="Fujita N."/>
        </authorList>
    </citation>
    <scope>NUCLEOTIDE SEQUENCE [LARGE SCALE GENOMIC DNA]</scope>
    <source>
        <strain evidence="5">DSM 14535 / JCM 11387 / NBRC 104270 / STL-6-O1</strain>
    </source>
</reference>
<keyword evidence="5" id="KW-1185">Reference proteome</keyword>
<name>I0I6L4_CALAS</name>
<evidence type="ECO:0000256" key="1">
    <source>
        <dbReference type="ARBA" id="ARBA00022723"/>
    </source>
</evidence>
<gene>
    <name evidence="4" type="ordered locus">CLDAP_28620</name>
</gene>
<organism evidence="4 5">
    <name type="scientific">Caldilinea aerophila (strain DSM 14535 / JCM 11387 / NBRC 104270 / STL-6-O1)</name>
    <dbReference type="NCBI Taxonomy" id="926550"/>
    <lineage>
        <taxon>Bacteria</taxon>
        <taxon>Bacillati</taxon>
        <taxon>Chloroflexota</taxon>
        <taxon>Caldilineae</taxon>
        <taxon>Caldilineales</taxon>
        <taxon>Caldilineaceae</taxon>
        <taxon>Caldilinea</taxon>
    </lineage>
</organism>
<dbReference type="RefSeq" id="WP_014434129.1">
    <property type="nucleotide sequence ID" value="NC_017079.1"/>
</dbReference>
<proteinExistence type="predicted"/>
<evidence type="ECO:0000256" key="2">
    <source>
        <dbReference type="ARBA" id="ARBA00022801"/>
    </source>
</evidence>
<protein>
    <recommendedName>
        <fullName evidence="3">HD domain-containing protein</fullName>
    </recommendedName>
</protein>
<dbReference type="InterPro" id="IPR006674">
    <property type="entry name" value="HD_domain"/>
</dbReference>
<dbReference type="PANTHER" id="PTHR11845:SF13">
    <property type="entry name" value="5'-DEOXYNUCLEOTIDASE HDDC2"/>
    <property type="match status" value="1"/>
</dbReference>
<evidence type="ECO:0000259" key="3">
    <source>
        <dbReference type="Pfam" id="PF13023"/>
    </source>
</evidence>
<dbReference type="SUPFAM" id="SSF109604">
    <property type="entry name" value="HD-domain/PDEase-like"/>
    <property type="match status" value="1"/>
</dbReference>
<accession>I0I6L4</accession>
<feature type="domain" description="HD" evidence="3">
    <location>
        <begin position="21"/>
        <end position="183"/>
    </location>
</feature>
<dbReference type="eggNOG" id="COG1896">
    <property type="taxonomic scope" value="Bacteria"/>
</dbReference>
<dbReference type="GO" id="GO:0002953">
    <property type="term" value="F:5'-deoxynucleotidase activity"/>
    <property type="evidence" value="ECO:0007669"/>
    <property type="project" value="InterPro"/>
</dbReference>
<dbReference type="AlphaFoldDB" id="I0I6L4"/>